<evidence type="ECO:0000313" key="8">
    <source>
        <dbReference type="EMBL" id="STX64139.1"/>
    </source>
</evidence>
<dbReference type="Proteomes" id="UP000054985">
    <property type="component" value="Unassembled WGS sequence"/>
</dbReference>
<accession>A0A378K4D0</accession>
<dbReference type="AlphaFoldDB" id="A0A378K4D0"/>
<dbReference type="EMBL" id="LNYN01000020">
    <property type="protein sequence ID" value="KTD34421.1"/>
    <property type="molecule type" value="Genomic_DNA"/>
</dbReference>
<reference evidence="8 10" key="2">
    <citation type="submission" date="2018-06" db="EMBL/GenBank/DDBJ databases">
        <authorList>
            <consortium name="Pathogen Informatics"/>
            <person name="Doyle S."/>
        </authorList>
    </citation>
    <scope>NUCLEOTIDE SEQUENCE [LARGE SCALE GENOMIC DNA]</scope>
    <source>
        <strain evidence="8 10">NCTC12239</strain>
    </source>
</reference>
<keyword evidence="2" id="KW-1003">Cell membrane</keyword>
<dbReference type="RefSeq" id="WP_028382866.1">
    <property type="nucleotide sequence ID" value="NZ_CAAAJG010000013.1"/>
</dbReference>
<dbReference type="InterPro" id="IPR004960">
    <property type="entry name" value="LipA_acyltrans"/>
</dbReference>
<evidence type="ECO:0000256" key="6">
    <source>
        <dbReference type="ARBA" id="ARBA00023315"/>
    </source>
</evidence>
<dbReference type="OrthoDB" id="9803456at2"/>
<sequence length="278" mass="32606">MADYDFSKLRVTLWGRLMYWIVPLRKNIITSNIDRVFKDNVSPAAKKRLLYAFYSHLVMVLRDIMLVGWLSTDSMKRRVEIRGAEHFFAAVNQGKGVLVLSGHLGSWELAVSAGLLHFDSLIDKIHIIRRPIRKKWLEQMIFQRFYKWNLKLISSINAPKLVSRALSRKEIVLFFFDQHASIEKNSGLAVDFFSAKAGTYRSLAVLASKYCCPVVPLSCYREAKGKHVIEFFPALKWQEHPDHSQAIYNNTLIYNQTLERMILAHPEQWWWVHRRWKI</sequence>
<evidence type="ECO:0000256" key="3">
    <source>
        <dbReference type="ARBA" id="ARBA00022519"/>
    </source>
</evidence>
<reference evidence="7 9" key="1">
    <citation type="submission" date="2015-11" db="EMBL/GenBank/DDBJ databases">
        <title>Genomic analysis of 38 Legionella species identifies large and diverse effector repertoires.</title>
        <authorList>
            <person name="Burstein D."/>
            <person name="Amaro F."/>
            <person name="Zusman T."/>
            <person name="Lifshitz Z."/>
            <person name="Cohen O."/>
            <person name="Gilbert J.A."/>
            <person name="Pupko T."/>
            <person name="Shuman H.A."/>
            <person name="Segal G."/>
        </authorList>
    </citation>
    <scope>NUCLEOTIDE SEQUENCE [LARGE SCALE GENOMIC DNA]</scope>
    <source>
        <strain evidence="7 9">ATCC 43877</strain>
    </source>
</reference>
<evidence type="ECO:0000256" key="2">
    <source>
        <dbReference type="ARBA" id="ARBA00022475"/>
    </source>
</evidence>
<evidence type="ECO:0000313" key="9">
    <source>
        <dbReference type="Proteomes" id="UP000054985"/>
    </source>
</evidence>
<evidence type="ECO:0000313" key="7">
    <source>
        <dbReference type="EMBL" id="KTD34421.1"/>
    </source>
</evidence>
<evidence type="ECO:0000256" key="5">
    <source>
        <dbReference type="ARBA" id="ARBA00023136"/>
    </source>
</evidence>
<dbReference type="PANTHER" id="PTHR30606">
    <property type="entry name" value="LIPID A BIOSYNTHESIS LAUROYL ACYLTRANSFERASE"/>
    <property type="match status" value="1"/>
</dbReference>
<keyword evidence="3" id="KW-0997">Cell inner membrane</keyword>
<name>A0A378K4D0_9GAMM</name>
<dbReference type="GO" id="GO:0009247">
    <property type="term" value="P:glycolipid biosynthetic process"/>
    <property type="evidence" value="ECO:0007669"/>
    <property type="project" value="UniProtKB-ARBA"/>
</dbReference>
<dbReference type="STRING" id="39962.Lmor_1818"/>
<dbReference type="Pfam" id="PF03279">
    <property type="entry name" value="Lip_A_acyltrans"/>
    <property type="match status" value="1"/>
</dbReference>
<dbReference type="EMBL" id="UGOG01000001">
    <property type="protein sequence ID" value="STX64139.1"/>
    <property type="molecule type" value="Genomic_DNA"/>
</dbReference>
<dbReference type="Proteomes" id="UP000254040">
    <property type="component" value="Unassembled WGS sequence"/>
</dbReference>
<dbReference type="CDD" id="cd07984">
    <property type="entry name" value="LPLAT_LABLAT-like"/>
    <property type="match status" value="1"/>
</dbReference>
<keyword evidence="9" id="KW-1185">Reference proteome</keyword>
<proteinExistence type="predicted"/>
<evidence type="ECO:0000256" key="1">
    <source>
        <dbReference type="ARBA" id="ARBA00004533"/>
    </source>
</evidence>
<keyword evidence="4 8" id="KW-0808">Transferase</keyword>
<evidence type="ECO:0000256" key="4">
    <source>
        <dbReference type="ARBA" id="ARBA00022679"/>
    </source>
</evidence>
<organism evidence="8 10">
    <name type="scientific">Legionella moravica</name>
    <dbReference type="NCBI Taxonomy" id="39962"/>
    <lineage>
        <taxon>Bacteria</taxon>
        <taxon>Pseudomonadati</taxon>
        <taxon>Pseudomonadota</taxon>
        <taxon>Gammaproteobacteria</taxon>
        <taxon>Legionellales</taxon>
        <taxon>Legionellaceae</taxon>
        <taxon>Legionella</taxon>
    </lineage>
</organism>
<evidence type="ECO:0000313" key="10">
    <source>
        <dbReference type="Proteomes" id="UP000254040"/>
    </source>
</evidence>
<dbReference type="GO" id="GO:0016746">
    <property type="term" value="F:acyltransferase activity"/>
    <property type="evidence" value="ECO:0007669"/>
    <property type="project" value="UniProtKB-KW"/>
</dbReference>
<dbReference type="PANTHER" id="PTHR30606:SF10">
    <property type="entry name" value="PHOSPHATIDYLINOSITOL MANNOSIDE ACYLTRANSFERASE"/>
    <property type="match status" value="1"/>
</dbReference>
<keyword evidence="5" id="KW-0472">Membrane</keyword>
<dbReference type="GO" id="GO:0005886">
    <property type="term" value="C:plasma membrane"/>
    <property type="evidence" value="ECO:0007669"/>
    <property type="project" value="UniProtKB-SubCell"/>
</dbReference>
<keyword evidence="6 8" id="KW-0012">Acyltransferase</keyword>
<comment type="subcellular location">
    <subcellularLocation>
        <location evidence="1">Cell inner membrane</location>
    </subcellularLocation>
</comment>
<protein>
    <submittedName>
        <fullName evidence="8">Lipid A lauroyl acyltransferase</fullName>
    </submittedName>
</protein>
<gene>
    <name evidence="7" type="ORF">Lmor_1818</name>
    <name evidence="8" type="ORF">NCTC12239_03100</name>
</gene>